<evidence type="ECO:0000313" key="2">
    <source>
        <dbReference type="EMBL" id="KAF0726507.1"/>
    </source>
</evidence>
<protein>
    <submittedName>
        <fullName evidence="2">Uncharacterized protein</fullName>
    </submittedName>
</protein>
<reference evidence="2 3" key="1">
    <citation type="submission" date="2019-08" db="EMBL/GenBank/DDBJ databases">
        <title>Whole genome of Aphis craccivora.</title>
        <authorList>
            <person name="Voronova N.V."/>
            <person name="Shulinski R.S."/>
            <person name="Bandarenka Y.V."/>
            <person name="Zhorov D.G."/>
            <person name="Warner D."/>
        </authorList>
    </citation>
    <scope>NUCLEOTIDE SEQUENCE [LARGE SCALE GENOMIC DNA]</scope>
    <source>
        <strain evidence="2">180601</strain>
        <tissue evidence="2">Whole Body</tissue>
    </source>
</reference>
<accession>A0A6G0WH91</accession>
<feature type="region of interest" description="Disordered" evidence="1">
    <location>
        <begin position="1"/>
        <end position="21"/>
    </location>
</feature>
<keyword evidence="3" id="KW-1185">Reference proteome</keyword>
<comment type="caution">
    <text evidence="2">The sequence shown here is derived from an EMBL/GenBank/DDBJ whole genome shotgun (WGS) entry which is preliminary data.</text>
</comment>
<gene>
    <name evidence="2" type="ORF">FWK35_00030337</name>
</gene>
<sequence>MLKVPPKKKNAKTLLKQITKL</sequence>
<evidence type="ECO:0000256" key="1">
    <source>
        <dbReference type="SAM" id="MobiDB-lite"/>
    </source>
</evidence>
<feature type="compositionally biased region" description="Basic residues" evidence="1">
    <location>
        <begin position="1"/>
        <end position="11"/>
    </location>
</feature>
<evidence type="ECO:0000313" key="3">
    <source>
        <dbReference type="Proteomes" id="UP000478052"/>
    </source>
</evidence>
<dbReference type="AlphaFoldDB" id="A0A6G0WH91"/>
<dbReference type="EMBL" id="VUJU01008736">
    <property type="protein sequence ID" value="KAF0726507.1"/>
    <property type="molecule type" value="Genomic_DNA"/>
</dbReference>
<dbReference type="Proteomes" id="UP000478052">
    <property type="component" value="Unassembled WGS sequence"/>
</dbReference>
<organism evidence="2 3">
    <name type="scientific">Aphis craccivora</name>
    <name type="common">Cowpea aphid</name>
    <dbReference type="NCBI Taxonomy" id="307492"/>
    <lineage>
        <taxon>Eukaryota</taxon>
        <taxon>Metazoa</taxon>
        <taxon>Ecdysozoa</taxon>
        <taxon>Arthropoda</taxon>
        <taxon>Hexapoda</taxon>
        <taxon>Insecta</taxon>
        <taxon>Pterygota</taxon>
        <taxon>Neoptera</taxon>
        <taxon>Paraneoptera</taxon>
        <taxon>Hemiptera</taxon>
        <taxon>Sternorrhyncha</taxon>
        <taxon>Aphidomorpha</taxon>
        <taxon>Aphidoidea</taxon>
        <taxon>Aphididae</taxon>
        <taxon>Aphidini</taxon>
        <taxon>Aphis</taxon>
        <taxon>Aphis</taxon>
    </lineage>
</organism>
<proteinExistence type="predicted"/>
<name>A0A6G0WH91_APHCR</name>